<evidence type="ECO:0000256" key="3">
    <source>
        <dbReference type="ARBA" id="ARBA00022617"/>
    </source>
</evidence>
<feature type="binding site" description="axial binding residue" evidence="8">
    <location>
        <position position="449"/>
    </location>
    <ligand>
        <name>heme</name>
        <dbReference type="ChEBI" id="CHEBI:30413"/>
    </ligand>
    <ligandPart>
        <name>Fe</name>
        <dbReference type="ChEBI" id="CHEBI:18248"/>
    </ligandPart>
</feature>
<keyword evidence="3 8" id="KW-0349">Heme</keyword>
<organism evidence="10 11">
    <name type="scientific">Cephalotus follicularis</name>
    <name type="common">Albany pitcher plant</name>
    <dbReference type="NCBI Taxonomy" id="3775"/>
    <lineage>
        <taxon>Eukaryota</taxon>
        <taxon>Viridiplantae</taxon>
        <taxon>Streptophyta</taxon>
        <taxon>Embryophyta</taxon>
        <taxon>Tracheophyta</taxon>
        <taxon>Spermatophyta</taxon>
        <taxon>Magnoliopsida</taxon>
        <taxon>eudicotyledons</taxon>
        <taxon>Gunneridae</taxon>
        <taxon>Pentapetalae</taxon>
        <taxon>rosids</taxon>
        <taxon>fabids</taxon>
        <taxon>Oxalidales</taxon>
        <taxon>Cephalotaceae</taxon>
        <taxon>Cephalotus</taxon>
    </lineage>
</organism>
<reference evidence="11" key="1">
    <citation type="submission" date="2016-04" db="EMBL/GenBank/DDBJ databases">
        <title>Cephalotus genome sequencing.</title>
        <authorList>
            <person name="Fukushima K."/>
            <person name="Hasebe M."/>
            <person name="Fang X."/>
        </authorList>
    </citation>
    <scope>NUCLEOTIDE SEQUENCE [LARGE SCALE GENOMIC DNA]</scope>
    <source>
        <strain evidence="11">cv. St1</strain>
    </source>
</reference>
<keyword evidence="4 8" id="KW-0479">Metal-binding</keyword>
<keyword evidence="11" id="KW-1185">Reference proteome</keyword>
<name>A0A1Q3BKL4_CEPFO</name>
<evidence type="ECO:0000256" key="6">
    <source>
        <dbReference type="ARBA" id="ARBA00023004"/>
    </source>
</evidence>
<evidence type="ECO:0000256" key="1">
    <source>
        <dbReference type="ARBA" id="ARBA00001971"/>
    </source>
</evidence>
<keyword evidence="7 9" id="KW-0503">Monooxygenase</keyword>
<comment type="similarity">
    <text evidence="2 9">Belongs to the cytochrome P450 family.</text>
</comment>
<evidence type="ECO:0000256" key="5">
    <source>
        <dbReference type="ARBA" id="ARBA00023002"/>
    </source>
</evidence>
<dbReference type="InterPro" id="IPR002401">
    <property type="entry name" value="Cyt_P450_E_grp-I"/>
</dbReference>
<dbReference type="GO" id="GO:0004497">
    <property type="term" value="F:monooxygenase activity"/>
    <property type="evidence" value="ECO:0007669"/>
    <property type="project" value="UniProtKB-KW"/>
</dbReference>
<dbReference type="GO" id="GO:0020037">
    <property type="term" value="F:heme binding"/>
    <property type="evidence" value="ECO:0007669"/>
    <property type="project" value="InterPro"/>
</dbReference>
<evidence type="ECO:0000256" key="9">
    <source>
        <dbReference type="RuleBase" id="RU000461"/>
    </source>
</evidence>
<gene>
    <name evidence="10" type="ORF">CFOL_v3_12063</name>
</gene>
<dbReference type="OrthoDB" id="1470350at2759"/>
<dbReference type="GO" id="GO:0016705">
    <property type="term" value="F:oxidoreductase activity, acting on paired donors, with incorporation or reduction of molecular oxygen"/>
    <property type="evidence" value="ECO:0007669"/>
    <property type="project" value="InterPro"/>
</dbReference>
<dbReference type="Gene3D" id="1.10.630.10">
    <property type="entry name" value="Cytochrome P450"/>
    <property type="match status" value="1"/>
</dbReference>
<dbReference type="GO" id="GO:0006629">
    <property type="term" value="P:lipid metabolic process"/>
    <property type="evidence" value="ECO:0007669"/>
    <property type="project" value="UniProtKB-ARBA"/>
</dbReference>
<dbReference type="PRINTS" id="PR00463">
    <property type="entry name" value="EP450I"/>
</dbReference>
<evidence type="ECO:0000256" key="2">
    <source>
        <dbReference type="ARBA" id="ARBA00010617"/>
    </source>
</evidence>
<dbReference type="InterPro" id="IPR036396">
    <property type="entry name" value="Cyt_P450_sf"/>
</dbReference>
<keyword evidence="5 9" id="KW-0560">Oxidoreductase</keyword>
<evidence type="ECO:0000256" key="8">
    <source>
        <dbReference type="PIRSR" id="PIRSR602401-1"/>
    </source>
</evidence>
<evidence type="ECO:0000256" key="4">
    <source>
        <dbReference type="ARBA" id="ARBA00022723"/>
    </source>
</evidence>
<dbReference type="PRINTS" id="PR00385">
    <property type="entry name" value="P450"/>
</dbReference>
<dbReference type="PANTHER" id="PTHR24296">
    <property type="entry name" value="CYTOCHROME P450"/>
    <property type="match status" value="1"/>
</dbReference>
<sequence length="504" mass="58488">MDIVAYIGTFLAILCFLFICHRSRKRNSPIVTTWPVVGMLPGLLCNASRIHDFATDVMMQSGGTYMFKGPLFTKMDFLLTCDPMNVNHILNRSFANYEKGPEFMDIFEVLGDGIFRTDSDPWKLQRKMMHSLMKNTKFELFLTKTVWEKVIKGLVPVLDHFSKHVMEVDMQDLFQRFAFDNICSLVLGFDPNCLSVEFPKVMHAKAFDVIEEAVIYRYILPTWFWKLQKWLQIGEEKKVKIAWDTLDSFIYQYIYTKQENLSNLLKEEEWDLFTALMAEEGEHIPKIKGNKFLRDYVLNLMVAGRDTVSSALSWFFWLVATNPSEETKILEEMESNFPEKEVEKRRCFTSQELNKLVYLHAALCETLRMYPSVPINQKATVEADTLPTGHRVGPRTRILIPFYSMGRMEEIWGKDCLEFKPGRWITEKGSIMHVPSYKFTAFNSGPRSCLGKDMSFIQMKMVAIIVLKKYRFQVVEGHIVSPNPSVILHMHGGLKVRITKRCVG</sequence>
<dbReference type="Pfam" id="PF00067">
    <property type="entry name" value="p450"/>
    <property type="match status" value="1"/>
</dbReference>
<evidence type="ECO:0000313" key="11">
    <source>
        <dbReference type="Proteomes" id="UP000187406"/>
    </source>
</evidence>
<comment type="cofactor">
    <cofactor evidence="1 8">
        <name>heme</name>
        <dbReference type="ChEBI" id="CHEBI:30413"/>
    </cofactor>
</comment>
<proteinExistence type="inferred from homology"/>
<dbReference type="InParanoid" id="A0A1Q3BKL4"/>
<dbReference type="InterPro" id="IPR001128">
    <property type="entry name" value="Cyt_P450"/>
</dbReference>
<accession>A0A1Q3BKL4</accession>
<dbReference type="EMBL" id="BDDD01000640">
    <property type="protein sequence ID" value="GAV68560.1"/>
    <property type="molecule type" value="Genomic_DNA"/>
</dbReference>
<comment type="caution">
    <text evidence="10">The sequence shown here is derived from an EMBL/GenBank/DDBJ whole genome shotgun (WGS) entry which is preliminary data.</text>
</comment>
<dbReference type="AlphaFoldDB" id="A0A1Q3BKL4"/>
<dbReference type="InterPro" id="IPR017972">
    <property type="entry name" value="Cyt_P450_CS"/>
</dbReference>
<dbReference type="CDD" id="cd11064">
    <property type="entry name" value="CYP86A"/>
    <property type="match status" value="1"/>
</dbReference>
<dbReference type="GO" id="GO:0005506">
    <property type="term" value="F:iron ion binding"/>
    <property type="evidence" value="ECO:0007669"/>
    <property type="project" value="InterPro"/>
</dbReference>
<dbReference type="STRING" id="3775.A0A1Q3BKL4"/>
<keyword evidence="6 8" id="KW-0408">Iron</keyword>
<dbReference type="Proteomes" id="UP000187406">
    <property type="component" value="Unassembled WGS sequence"/>
</dbReference>
<dbReference type="PROSITE" id="PS00086">
    <property type="entry name" value="CYTOCHROME_P450"/>
    <property type="match status" value="1"/>
</dbReference>
<evidence type="ECO:0000313" key="10">
    <source>
        <dbReference type="EMBL" id="GAV68560.1"/>
    </source>
</evidence>
<evidence type="ECO:0000256" key="7">
    <source>
        <dbReference type="ARBA" id="ARBA00023033"/>
    </source>
</evidence>
<dbReference type="SUPFAM" id="SSF48264">
    <property type="entry name" value="Cytochrome P450"/>
    <property type="match status" value="1"/>
</dbReference>
<protein>
    <submittedName>
        <fullName evidence="10">p450 domain-containing protein</fullName>
    </submittedName>
</protein>